<organism evidence="1 2">
    <name type="scientific">Moorena producens 3L</name>
    <dbReference type="NCBI Taxonomy" id="489825"/>
    <lineage>
        <taxon>Bacteria</taxon>
        <taxon>Bacillati</taxon>
        <taxon>Cyanobacteriota</taxon>
        <taxon>Cyanophyceae</taxon>
        <taxon>Coleofasciculales</taxon>
        <taxon>Coleofasciculaceae</taxon>
        <taxon>Moorena</taxon>
    </lineage>
</organism>
<keyword evidence="2" id="KW-1185">Reference proteome</keyword>
<dbReference type="HOGENOM" id="CLU_3254210_0_0_3"/>
<name>F4Y492_9CYAN</name>
<protein>
    <submittedName>
        <fullName evidence="1">Uncharacterized protein</fullName>
    </submittedName>
</protein>
<sequence length="42" mass="4922">MKDIIKTLAPSQGSMEALLWKQFLSWDWTEKVINLKNLPYIA</sequence>
<dbReference type="Proteomes" id="UP000003959">
    <property type="component" value="Unassembled WGS sequence"/>
</dbReference>
<dbReference type="EMBL" id="GL890975">
    <property type="protein sequence ID" value="EGJ28411.1"/>
    <property type="molecule type" value="Genomic_DNA"/>
</dbReference>
<dbReference type="AlphaFoldDB" id="F4Y492"/>
<gene>
    <name evidence="1" type="ORF">LYNGBM3L_74900</name>
</gene>
<accession>F4Y492</accession>
<reference evidence="2" key="1">
    <citation type="journal article" date="2011" name="Proc. Natl. Acad. Sci. U.S.A.">
        <title>Genomic insights into the physiology and ecology of the marine filamentous cyanobacterium Lyngbya majuscula.</title>
        <authorList>
            <person name="Jones A.C."/>
            <person name="Monroe E.A."/>
            <person name="Podell S."/>
            <person name="Hess W.R."/>
            <person name="Klages S."/>
            <person name="Esquenazi E."/>
            <person name="Niessen S."/>
            <person name="Hoover H."/>
            <person name="Rothmann M."/>
            <person name="Lasken R.S."/>
            <person name="Yates J.R.III."/>
            <person name="Reinhardt R."/>
            <person name="Kube M."/>
            <person name="Burkart M.D."/>
            <person name="Allen E.E."/>
            <person name="Dorrestein P.C."/>
            <person name="Gerwick W.H."/>
            <person name="Gerwick L."/>
        </authorList>
    </citation>
    <scope>NUCLEOTIDE SEQUENCE [LARGE SCALE GENOMIC DNA]</scope>
    <source>
        <strain evidence="2">3L</strain>
    </source>
</reference>
<proteinExistence type="predicted"/>
<evidence type="ECO:0000313" key="2">
    <source>
        <dbReference type="Proteomes" id="UP000003959"/>
    </source>
</evidence>
<evidence type="ECO:0000313" key="1">
    <source>
        <dbReference type="EMBL" id="EGJ28411.1"/>
    </source>
</evidence>